<proteinExistence type="predicted"/>
<organism evidence="2 3">
    <name type="scientific">Flagellimonas allohymeniacidonis</name>
    <dbReference type="NCBI Taxonomy" id="2517819"/>
    <lineage>
        <taxon>Bacteria</taxon>
        <taxon>Pseudomonadati</taxon>
        <taxon>Bacteroidota</taxon>
        <taxon>Flavobacteriia</taxon>
        <taxon>Flavobacteriales</taxon>
        <taxon>Flavobacteriaceae</taxon>
        <taxon>Flagellimonas</taxon>
    </lineage>
</organism>
<dbReference type="EMBL" id="SGIU01000002">
    <property type="protein sequence ID" value="TAI47602.1"/>
    <property type="molecule type" value="Genomic_DNA"/>
</dbReference>
<accession>A0A4Q8QB79</accession>
<protein>
    <submittedName>
        <fullName evidence="2">Uncharacterized protein</fullName>
    </submittedName>
</protein>
<gene>
    <name evidence="2" type="ORF">EW142_13135</name>
</gene>
<feature type="transmembrane region" description="Helical" evidence="1">
    <location>
        <begin position="41"/>
        <end position="64"/>
    </location>
</feature>
<keyword evidence="3" id="KW-1185">Reference proteome</keyword>
<keyword evidence="1" id="KW-0812">Transmembrane</keyword>
<keyword evidence="1" id="KW-0472">Membrane</keyword>
<evidence type="ECO:0000313" key="2">
    <source>
        <dbReference type="EMBL" id="TAI47602.1"/>
    </source>
</evidence>
<dbReference type="RefSeq" id="WP_130614556.1">
    <property type="nucleotide sequence ID" value="NZ_SGIU01000002.1"/>
</dbReference>
<dbReference type="OrthoDB" id="9829461at2"/>
<keyword evidence="1" id="KW-1133">Transmembrane helix</keyword>
<dbReference type="Proteomes" id="UP000291981">
    <property type="component" value="Unassembled WGS sequence"/>
</dbReference>
<reference evidence="2 3" key="1">
    <citation type="submission" date="2019-02" db="EMBL/GenBank/DDBJ databases">
        <title>Draft genome sequence of Muricauda sp. 176CP4-71.</title>
        <authorList>
            <person name="Park J.-S."/>
        </authorList>
    </citation>
    <scope>NUCLEOTIDE SEQUENCE [LARGE SCALE GENOMIC DNA]</scope>
    <source>
        <strain evidence="2 3">176CP4-71</strain>
    </source>
</reference>
<evidence type="ECO:0000256" key="1">
    <source>
        <dbReference type="SAM" id="Phobius"/>
    </source>
</evidence>
<comment type="caution">
    <text evidence="2">The sequence shown here is derived from an EMBL/GenBank/DDBJ whole genome shotgun (WGS) entry which is preliminary data.</text>
</comment>
<name>A0A4Q8QB79_9FLAO</name>
<dbReference type="AlphaFoldDB" id="A0A4Q8QB79"/>
<sequence>MTSKKTSIFLLVLGVGLGILSLAFGNNLFSLLGVSDESNRTMFSIFSAIFFTLTSFFVSILSFLKIHTDSVEDQIGSLKKKLVNGFNVERFDGLRGMQTISHRIQNAKLVLNTRIIHPETLDKNKIYAEDARIWEKKGIEALNKGVRFRDVVLNAGRFFAEDLVKKLKENKSIDPTRYRARDITGKASPYINFIVIEFEQGEDEVWFGWVMSSDGEVVSDTFRSVDSDMVKFFKNLHTQLFSLGDEIE</sequence>
<evidence type="ECO:0000313" key="3">
    <source>
        <dbReference type="Proteomes" id="UP000291981"/>
    </source>
</evidence>